<feature type="region of interest" description="Disordered" evidence="9">
    <location>
        <begin position="1"/>
        <end position="21"/>
    </location>
</feature>
<dbReference type="Pfam" id="PF08242">
    <property type="entry name" value="Methyltransf_12"/>
    <property type="match status" value="1"/>
</dbReference>
<evidence type="ECO:0000256" key="1">
    <source>
        <dbReference type="ARBA" id="ARBA00022450"/>
    </source>
</evidence>
<accession>A0A1Y2ECQ1</accession>
<dbReference type="GO" id="GO:0016491">
    <property type="term" value="F:oxidoreductase activity"/>
    <property type="evidence" value="ECO:0007669"/>
    <property type="project" value="UniProtKB-KW"/>
</dbReference>
<dbReference type="Pfam" id="PF23297">
    <property type="entry name" value="ACP_SdgA_C"/>
    <property type="match status" value="1"/>
</dbReference>
<dbReference type="InterPro" id="IPR009081">
    <property type="entry name" value="PP-bd_ACP"/>
</dbReference>
<dbReference type="SUPFAM" id="SSF51735">
    <property type="entry name" value="NAD(P)-binding Rossmann-fold domains"/>
    <property type="match status" value="2"/>
</dbReference>
<dbReference type="Pfam" id="PF13602">
    <property type="entry name" value="ADH_zinc_N_2"/>
    <property type="match status" value="1"/>
</dbReference>
<dbReference type="GO" id="GO:0004312">
    <property type="term" value="F:fatty acid synthase activity"/>
    <property type="evidence" value="ECO:0007669"/>
    <property type="project" value="TreeGrafter"/>
</dbReference>
<keyword evidence="1" id="KW-0596">Phosphopantetheine</keyword>
<evidence type="ECO:0000313" key="13">
    <source>
        <dbReference type="Proteomes" id="UP000193689"/>
    </source>
</evidence>
<evidence type="ECO:0000256" key="7">
    <source>
        <dbReference type="ARBA" id="ARBA00023315"/>
    </source>
</evidence>
<dbReference type="RefSeq" id="XP_040719361.1">
    <property type="nucleotide sequence ID" value="XM_040864978.1"/>
</dbReference>
<dbReference type="Pfam" id="PF08240">
    <property type="entry name" value="ADH_N"/>
    <property type="match status" value="1"/>
</dbReference>
<dbReference type="Proteomes" id="UP000193689">
    <property type="component" value="Unassembled WGS sequence"/>
</dbReference>
<dbReference type="InterPro" id="IPR036291">
    <property type="entry name" value="NAD(P)-bd_dom_sf"/>
</dbReference>
<dbReference type="SMART" id="SM00827">
    <property type="entry name" value="PKS_AT"/>
    <property type="match status" value="1"/>
</dbReference>
<dbReference type="PANTHER" id="PTHR43775:SF49">
    <property type="entry name" value="SYNTHASE, PUTATIVE (JCVI)-RELATED"/>
    <property type="match status" value="1"/>
</dbReference>
<dbReference type="PROSITE" id="PS50075">
    <property type="entry name" value="CARRIER"/>
    <property type="match status" value="1"/>
</dbReference>
<dbReference type="InterPro" id="IPR049551">
    <property type="entry name" value="PKS_DH_C"/>
</dbReference>
<feature type="domain" description="PKS/mFAS DH" evidence="11">
    <location>
        <begin position="227"/>
        <end position="558"/>
    </location>
</feature>
<dbReference type="Pfam" id="PF14765">
    <property type="entry name" value="PS-DH"/>
    <property type="match status" value="1"/>
</dbReference>
<evidence type="ECO:0000256" key="2">
    <source>
        <dbReference type="ARBA" id="ARBA00022553"/>
    </source>
</evidence>
<dbReference type="InterPro" id="IPR013154">
    <property type="entry name" value="ADH-like_N"/>
</dbReference>
<feature type="active site" description="Proton acceptor; for dehydratase activity" evidence="8">
    <location>
        <position position="271"/>
    </location>
</feature>
<keyword evidence="2" id="KW-0597">Phosphoprotein</keyword>
<dbReference type="SMART" id="SM00822">
    <property type="entry name" value="PKS_KR"/>
    <property type="match status" value="1"/>
</dbReference>
<dbReference type="SUPFAM" id="SSF52151">
    <property type="entry name" value="FabD/lysophospholipase-like"/>
    <property type="match status" value="1"/>
</dbReference>
<dbReference type="CDD" id="cd02440">
    <property type="entry name" value="AdoMet_MTases"/>
    <property type="match status" value="1"/>
</dbReference>
<keyword evidence="6" id="KW-0511">Multifunctional enzyme</keyword>
<dbReference type="GO" id="GO:0006633">
    <property type="term" value="P:fatty acid biosynthetic process"/>
    <property type="evidence" value="ECO:0007669"/>
    <property type="project" value="TreeGrafter"/>
</dbReference>
<dbReference type="InterPro" id="IPR016035">
    <property type="entry name" value="Acyl_Trfase/lysoPLipase"/>
</dbReference>
<evidence type="ECO:0000256" key="3">
    <source>
        <dbReference type="ARBA" id="ARBA00022679"/>
    </source>
</evidence>
<dbReference type="CDD" id="cd05195">
    <property type="entry name" value="enoyl_red"/>
    <property type="match status" value="1"/>
</dbReference>
<keyword evidence="7" id="KW-0012">Acyltransferase</keyword>
<dbReference type="Gene3D" id="3.40.366.10">
    <property type="entry name" value="Malonyl-Coenzyme A Acyl Carrier Protein, domain 2"/>
    <property type="match status" value="1"/>
</dbReference>
<dbReference type="InterPro" id="IPR049552">
    <property type="entry name" value="PKS_DH_N"/>
</dbReference>
<dbReference type="GO" id="GO:0044550">
    <property type="term" value="P:secondary metabolite biosynthetic process"/>
    <property type="evidence" value="ECO:0007669"/>
    <property type="project" value="TreeGrafter"/>
</dbReference>
<dbReference type="PROSITE" id="PS52019">
    <property type="entry name" value="PKS_MFAS_DH"/>
    <property type="match status" value="1"/>
</dbReference>
<dbReference type="InterPro" id="IPR016036">
    <property type="entry name" value="Malonyl_transacylase_ACP-bd"/>
</dbReference>
<evidence type="ECO:0000256" key="4">
    <source>
        <dbReference type="ARBA" id="ARBA00022857"/>
    </source>
</evidence>
<dbReference type="STRING" id="1141098.A0A1Y2ECQ1"/>
<keyword evidence="13" id="KW-1185">Reference proteome</keyword>
<evidence type="ECO:0000259" key="10">
    <source>
        <dbReference type="PROSITE" id="PS50075"/>
    </source>
</evidence>
<gene>
    <name evidence="12" type="ORF">BCR38DRAFT_508552</name>
</gene>
<dbReference type="Gene3D" id="1.10.1200.10">
    <property type="entry name" value="ACP-like"/>
    <property type="match status" value="1"/>
</dbReference>
<sequence>METNELMSSADELRKGQGASRIHSAEMGHPLSWGIVPDLTLGHSSGETAAAYACGALTAEAAMFTATRCGISNVSSNRKGSMAAVGLGRDEIRPYLLPGVDISCENSQCSVTLSGDTEGVEKVMEKLKTDQPGAFARMLRVEKAFHSHHMCEYGPSYEEQLKPVIRSVEPEIAFYSSVTGDLLTGHGKLEASYWRANMESPVLFNSALRSALRNEDGKVVLIEIGPHPALAGPIGQILRDIGRSDVHVGTLFRGKSSKESLLHVAGKLYQHSVRLDLSVVCPPGKFLRDLPRYSWKQDLSHWGEPRVSRGWRFREHPPHELLGNRVVETGSEPCWRKVLALEDALWLTGHEVNGQVVFPAAGSPWYEFTITSFDGTGWVSNCHGEAMASTDTSFYVDTGVPGAAPYPRKVDEKDWYSILRRVGFNYTGLFEGMKYVSAATTSSQAKATVANQIQGAASDGARCSTYSLHPAVIDQCFQLFTVAACRRLRRNTSQLAVPTFIEEMVISPSALGLEVTAKINSLDELGSWTGDVVAHGAERPVLSLKGMKTSVLTRSSTEDDQVPLITQLDWKPHSDFVGAETGLHPRVPRRKEWPLLEELIILCSFDRLERIKTNDETPEHLFKSLNWMRRHTEKYQSGANVLISKDRDLHHLNHEQRLARINAIVAELSDSPDAVFSTAVHRLFVEAPAIFAGETHALHVLLPDNVLSNFYYSMSFDSADAIRLMANTNPHLRVLEVGAGTGGTTARVLQALTSPYGERLYSCYSYTDISAGFMAAAKERFAGAEGMEISVLDISKDPAEQGFQLGSYDLIIGANVGSLFLCNLLSPGGRLFLEELCPDSMFMNYVMAFLSGWWLGADDNRVEQPWISPERWTKELVAAGFQEPEAIVLDSAAPYHLSAGIMVSRESRRTTPSRVTLLCVASDGPYVSEMRRCLEELDVVVDICLFGQPLPACDTISLVDLQEPVLHNMSEETFKTMIGYLQSHKEKMVWVTQASQVNCEDPRGAMMLGLARTARNEYSREFLTIEIDGTTTPPTATKAITDILRRAHTPHVNPKSTDPDYEYAIVEGKILVPRLHWQTMTHAFAGINGKETRNGTLKHLTMTTPGLLHTMKWSDQKIKSPAEGEILVETKAVGLNFRDVVLALGIVQGNPSEMGFEASGIVRAVGPGVQRFSVGDRIMCLGDGCFATHITLQESMCVKIDSSMSFIQGATVPCVYATALMALVGMSNLQMGQSILIHAACGGVGLAAIQIAQIIGAEIYCTVGSETKRKYLMDNYGIDPSHIFTSRDPSFLPEVMRATKNAGVDVVLNSLSGDLLHASWKCVAEFGIMVEIGKRDFQRRAKLAMEMFEANRTFIGLDLRGLSQSRPARAAELLDRCVELIRSGAIRGPTISGTFPAAEIQDAYRTMQAAKHIGKIVVEMPDGPRDLDSEQGGKSVMESVGFKPTPLFRSDRSYLLVGGLGGLGRAVATWMVEHGARNLVFLSRSAQEGPEIQGFLADLRSQGCQVLLVVGSVSSMADVQTAVDTATAAQPIAGVINLSMVLKDVGLSEMTFSDWTAAVEPKVKGTWNLHYATVSSPLDFFLLFSSQSGLIGLWGQANYAAANTFLDAFVQYRHRNGLAASVIDVGLMGDVGYVSGNNTILKSLEITGMYILREQHLLDAIILALKRSRPSHASSDTNMSYQCLGQVVLGLNITTPISSPSTRVTWKRDVRMSIYHNLEKSTETSNSGSSSGGNTLKSLLVAEQSEEEKSGVIAKALAVALANFLIKDEDSFPLDRPLESLGMGSLVAMEVRNWIRQQVGVEISTFTIIQSPSFTHLGDNIRQAMAGEGKT</sequence>
<dbReference type="SUPFAM" id="SSF47336">
    <property type="entry name" value="ACP-like"/>
    <property type="match status" value="1"/>
</dbReference>
<evidence type="ECO:0000256" key="5">
    <source>
        <dbReference type="ARBA" id="ARBA00023002"/>
    </source>
</evidence>
<evidence type="ECO:0000259" key="11">
    <source>
        <dbReference type="PROSITE" id="PS52019"/>
    </source>
</evidence>
<dbReference type="InParanoid" id="A0A1Y2ECQ1"/>
<feature type="region of interest" description="C-terminal hotdog fold" evidence="8">
    <location>
        <begin position="407"/>
        <end position="558"/>
    </location>
</feature>
<dbReference type="GeneID" id="63781190"/>
<dbReference type="InterPro" id="IPR014043">
    <property type="entry name" value="Acyl_transferase_dom"/>
</dbReference>
<dbReference type="SUPFAM" id="SSF53335">
    <property type="entry name" value="S-adenosyl-L-methionine-dependent methyltransferases"/>
    <property type="match status" value="1"/>
</dbReference>
<dbReference type="PANTHER" id="PTHR43775">
    <property type="entry name" value="FATTY ACID SYNTHASE"/>
    <property type="match status" value="1"/>
</dbReference>
<protein>
    <submittedName>
        <fullName evidence="12">Uncharacterized protein</fullName>
    </submittedName>
</protein>
<dbReference type="InterPro" id="IPR020843">
    <property type="entry name" value="ER"/>
</dbReference>
<dbReference type="SUPFAM" id="SSF55048">
    <property type="entry name" value="Probable ACP-binding domain of malonyl-CoA ACP transacylase"/>
    <property type="match status" value="1"/>
</dbReference>
<dbReference type="Pfam" id="PF08659">
    <property type="entry name" value="KR"/>
    <property type="match status" value="1"/>
</dbReference>
<feature type="active site" description="Proton donor; for dehydratase activity" evidence="8">
    <location>
        <position position="474"/>
    </location>
</feature>
<feature type="domain" description="Carrier" evidence="10">
    <location>
        <begin position="1743"/>
        <end position="1825"/>
    </location>
</feature>
<dbReference type="InterPro" id="IPR029063">
    <property type="entry name" value="SAM-dependent_MTases_sf"/>
</dbReference>
<dbReference type="Gene3D" id="3.40.50.150">
    <property type="entry name" value="Vaccinia Virus protein VP39"/>
    <property type="match status" value="1"/>
</dbReference>
<dbReference type="SMART" id="SM00829">
    <property type="entry name" value="PKS_ER"/>
    <property type="match status" value="1"/>
</dbReference>
<dbReference type="Gene3D" id="3.90.180.10">
    <property type="entry name" value="Medium-chain alcohol dehydrogenases, catalytic domain"/>
    <property type="match status" value="1"/>
</dbReference>
<dbReference type="InterPro" id="IPR020806">
    <property type="entry name" value="PKS_PP-bd"/>
</dbReference>
<dbReference type="InterPro" id="IPR011032">
    <property type="entry name" value="GroES-like_sf"/>
</dbReference>
<dbReference type="Pfam" id="PF00698">
    <property type="entry name" value="Acyl_transf_1"/>
    <property type="match status" value="1"/>
</dbReference>
<dbReference type="Gene3D" id="3.30.70.250">
    <property type="entry name" value="Malonyl-CoA ACP transacylase, ACP-binding"/>
    <property type="match status" value="1"/>
</dbReference>
<dbReference type="InterPro" id="IPR013217">
    <property type="entry name" value="Methyltransf_12"/>
</dbReference>
<dbReference type="InterPro" id="IPR049900">
    <property type="entry name" value="PKS_mFAS_DH"/>
</dbReference>
<dbReference type="OrthoDB" id="329835at2759"/>
<dbReference type="InterPro" id="IPR050091">
    <property type="entry name" value="PKS_NRPS_Biosynth_Enz"/>
</dbReference>
<reference evidence="12 13" key="1">
    <citation type="submission" date="2016-07" db="EMBL/GenBank/DDBJ databases">
        <title>Pervasive Adenine N6-methylation of Active Genes in Fungi.</title>
        <authorList>
            <consortium name="DOE Joint Genome Institute"/>
            <person name="Mondo S.J."/>
            <person name="Dannebaum R.O."/>
            <person name="Kuo R.C."/>
            <person name="Labutti K."/>
            <person name="Haridas S."/>
            <person name="Kuo A."/>
            <person name="Salamov A."/>
            <person name="Ahrendt S.R."/>
            <person name="Lipzen A."/>
            <person name="Sullivan W."/>
            <person name="Andreopoulos W.B."/>
            <person name="Clum A."/>
            <person name="Lindquist E."/>
            <person name="Daum C."/>
            <person name="Ramamoorthy G.K."/>
            <person name="Gryganskyi A."/>
            <person name="Culley D."/>
            <person name="Magnuson J.K."/>
            <person name="James T.Y."/>
            <person name="O'Malley M.A."/>
            <person name="Stajich J.E."/>
            <person name="Spatafora J.W."/>
            <person name="Visel A."/>
            <person name="Grigoriev I.V."/>
        </authorList>
    </citation>
    <scope>NUCLEOTIDE SEQUENCE [LARGE SCALE GENOMIC DNA]</scope>
    <source>
        <strain evidence="12 13">CBS 129021</strain>
    </source>
</reference>
<dbReference type="Gene3D" id="3.40.50.720">
    <property type="entry name" value="NAD(P)-binding Rossmann-like Domain"/>
    <property type="match status" value="3"/>
</dbReference>
<dbReference type="SMART" id="SM00823">
    <property type="entry name" value="PKS_PP"/>
    <property type="match status" value="1"/>
</dbReference>
<dbReference type="InterPro" id="IPR042104">
    <property type="entry name" value="PKS_dehydratase_sf"/>
</dbReference>
<organism evidence="12 13">
    <name type="scientific">Pseudomassariella vexata</name>
    <dbReference type="NCBI Taxonomy" id="1141098"/>
    <lineage>
        <taxon>Eukaryota</taxon>
        <taxon>Fungi</taxon>
        <taxon>Dikarya</taxon>
        <taxon>Ascomycota</taxon>
        <taxon>Pezizomycotina</taxon>
        <taxon>Sordariomycetes</taxon>
        <taxon>Xylariomycetidae</taxon>
        <taxon>Amphisphaeriales</taxon>
        <taxon>Pseudomassariaceae</taxon>
        <taxon>Pseudomassariella</taxon>
    </lineage>
</organism>
<dbReference type="InterPro" id="IPR057326">
    <property type="entry name" value="KR_dom"/>
</dbReference>
<dbReference type="GO" id="GO:1901336">
    <property type="term" value="P:lactone biosynthetic process"/>
    <property type="evidence" value="ECO:0007669"/>
    <property type="project" value="UniProtKB-ARBA"/>
</dbReference>
<name>A0A1Y2ECQ1_9PEZI</name>
<dbReference type="InterPro" id="IPR001227">
    <property type="entry name" value="Ac_transferase_dom_sf"/>
</dbReference>
<keyword evidence="4" id="KW-0521">NADP</keyword>
<dbReference type="FunFam" id="3.40.50.720:FF:000209">
    <property type="entry name" value="Polyketide synthase Pks12"/>
    <property type="match status" value="1"/>
</dbReference>
<dbReference type="GO" id="GO:0031177">
    <property type="term" value="F:phosphopantetheine binding"/>
    <property type="evidence" value="ECO:0007669"/>
    <property type="project" value="InterPro"/>
</dbReference>
<dbReference type="InterPro" id="IPR013968">
    <property type="entry name" value="PKS_KR"/>
</dbReference>
<keyword evidence="5" id="KW-0560">Oxidoreductase</keyword>
<evidence type="ECO:0000256" key="6">
    <source>
        <dbReference type="ARBA" id="ARBA00023268"/>
    </source>
</evidence>
<dbReference type="InterPro" id="IPR036736">
    <property type="entry name" value="ACP-like_sf"/>
</dbReference>
<proteinExistence type="predicted"/>
<dbReference type="SUPFAM" id="SSF50129">
    <property type="entry name" value="GroES-like"/>
    <property type="match status" value="1"/>
</dbReference>
<comment type="caution">
    <text evidence="12">The sequence shown here is derived from an EMBL/GenBank/DDBJ whole genome shotgun (WGS) entry which is preliminary data.</text>
</comment>
<evidence type="ECO:0000256" key="8">
    <source>
        <dbReference type="PROSITE-ProRule" id="PRU01363"/>
    </source>
</evidence>
<dbReference type="Pfam" id="PF21089">
    <property type="entry name" value="PKS_DH_N"/>
    <property type="match status" value="1"/>
</dbReference>
<evidence type="ECO:0000256" key="9">
    <source>
        <dbReference type="SAM" id="MobiDB-lite"/>
    </source>
</evidence>
<evidence type="ECO:0000313" key="12">
    <source>
        <dbReference type="EMBL" id="ORY69074.1"/>
    </source>
</evidence>
<feature type="region of interest" description="N-terminal hotdog fold" evidence="8">
    <location>
        <begin position="227"/>
        <end position="393"/>
    </location>
</feature>
<dbReference type="EMBL" id="MCFJ01000003">
    <property type="protein sequence ID" value="ORY69074.1"/>
    <property type="molecule type" value="Genomic_DNA"/>
</dbReference>
<dbReference type="Gene3D" id="3.10.129.110">
    <property type="entry name" value="Polyketide synthase dehydratase"/>
    <property type="match status" value="2"/>
</dbReference>
<keyword evidence="3" id="KW-0808">Transferase</keyword>